<evidence type="ECO:0000313" key="3">
    <source>
        <dbReference type="Proteomes" id="UP001066276"/>
    </source>
</evidence>
<dbReference type="AlphaFoldDB" id="A0AAV7PJR1"/>
<comment type="caution">
    <text evidence="2">The sequence shown here is derived from an EMBL/GenBank/DDBJ whole genome shotgun (WGS) entry which is preliminary data.</text>
</comment>
<dbReference type="Proteomes" id="UP001066276">
    <property type="component" value="Chromosome 7"/>
</dbReference>
<evidence type="ECO:0000313" key="2">
    <source>
        <dbReference type="EMBL" id="KAJ1127330.1"/>
    </source>
</evidence>
<accession>A0AAV7PJR1</accession>
<evidence type="ECO:0000256" key="1">
    <source>
        <dbReference type="SAM" id="MobiDB-lite"/>
    </source>
</evidence>
<protein>
    <submittedName>
        <fullName evidence="2">Uncharacterized protein</fullName>
    </submittedName>
</protein>
<proteinExistence type="predicted"/>
<feature type="region of interest" description="Disordered" evidence="1">
    <location>
        <begin position="48"/>
        <end position="67"/>
    </location>
</feature>
<organism evidence="2 3">
    <name type="scientific">Pleurodeles waltl</name>
    <name type="common">Iberian ribbed newt</name>
    <dbReference type="NCBI Taxonomy" id="8319"/>
    <lineage>
        <taxon>Eukaryota</taxon>
        <taxon>Metazoa</taxon>
        <taxon>Chordata</taxon>
        <taxon>Craniata</taxon>
        <taxon>Vertebrata</taxon>
        <taxon>Euteleostomi</taxon>
        <taxon>Amphibia</taxon>
        <taxon>Batrachia</taxon>
        <taxon>Caudata</taxon>
        <taxon>Salamandroidea</taxon>
        <taxon>Salamandridae</taxon>
        <taxon>Pleurodelinae</taxon>
        <taxon>Pleurodeles</taxon>
    </lineage>
</organism>
<sequence length="67" mass="6986">MDLRPGPQRHFYMLAKTSKGLRDPVPGAFLPGFLPGVPGLELAGEASPGPVDFAVQQAGDQGPGQRS</sequence>
<reference evidence="2" key="1">
    <citation type="journal article" date="2022" name="bioRxiv">
        <title>Sequencing and chromosome-scale assembly of the giantPleurodeles waltlgenome.</title>
        <authorList>
            <person name="Brown T."/>
            <person name="Elewa A."/>
            <person name="Iarovenko S."/>
            <person name="Subramanian E."/>
            <person name="Araus A.J."/>
            <person name="Petzold A."/>
            <person name="Susuki M."/>
            <person name="Suzuki K.-i.T."/>
            <person name="Hayashi T."/>
            <person name="Toyoda A."/>
            <person name="Oliveira C."/>
            <person name="Osipova E."/>
            <person name="Leigh N.D."/>
            <person name="Simon A."/>
            <person name="Yun M.H."/>
        </authorList>
    </citation>
    <scope>NUCLEOTIDE SEQUENCE</scope>
    <source>
        <strain evidence="2">20211129_DDA</strain>
        <tissue evidence="2">Liver</tissue>
    </source>
</reference>
<keyword evidence="3" id="KW-1185">Reference proteome</keyword>
<gene>
    <name evidence="2" type="ORF">NDU88_005733</name>
</gene>
<name>A0AAV7PJR1_PLEWA</name>
<dbReference type="EMBL" id="JANPWB010000011">
    <property type="protein sequence ID" value="KAJ1127330.1"/>
    <property type="molecule type" value="Genomic_DNA"/>
</dbReference>